<gene>
    <name evidence="6" type="ORF">A7J57_22800</name>
</gene>
<dbReference type="GO" id="GO:0046685">
    <property type="term" value="P:response to arsenic-containing substance"/>
    <property type="evidence" value="ECO:0007669"/>
    <property type="project" value="UniProtKB-KW"/>
</dbReference>
<accession>A0A176XGD1</accession>
<evidence type="ECO:0000256" key="3">
    <source>
        <dbReference type="ARBA" id="ARBA00023125"/>
    </source>
</evidence>
<dbReference type="Proteomes" id="UP000077098">
    <property type="component" value="Unassembled WGS sequence"/>
</dbReference>
<dbReference type="SUPFAM" id="SSF46785">
    <property type="entry name" value="Winged helix' DNA-binding domain"/>
    <property type="match status" value="1"/>
</dbReference>
<keyword evidence="4" id="KW-0804">Transcription</keyword>
<dbReference type="EMBL" id="LXPS01000007">
    <property type="protein sequence ID" value="OAE48283.1"/>
    <property type="molecule type" value="Genomic_DNA"/>
</dbReference>
<evidence type="ECO:0000256" key="4">
    <source>
        <dbReference type="ARBA" id="ARBA00023163"/>
    </source>
</evidence>
<reference evidence="6 7" key="1">
    <citation type="submission" date="2016-05" db="EMBL/GenBank/DDBJ databases">
        <authorList>
            <person name="Lavstsen T."/>
            <person name="Jespersen J.S."/>
        </authorList>
    </citation>
    <scope>NUCLEOTIDE SEQUENCE [LARGE SCALE GENOMIC DNA]</scope>
    <source>
        <strain evidence="6 7">KCJ1736</strain>
    </source>
</reference>
<dbReference type="SMART" id="SM00418">
    <property type="entry name" value="HTH_ARSR"/>
    <property type="match status" value="1"/>
</dbReference>
<dbReference type="PANTHER" id="PTHR33154:SF18">
    <property type="entry name" value="ARSENICAL RESISTANCE OPERON REPRESSOR"/>
    <property type="match status" value="1"/>
</dbReference>
<dbReference type="Pfam" id="PF01022">
    <property type="entry name" value="HTH_5"/>
    <property type="match status" value="1"/>
</dbReference>
<keyword evidence="3" id="KW-0238">DNA-binding</keyword>
<name>A0A176XGD1_AGRTU</name>
<dbReference type="InterPro" id="IPR001845">
    <property type="entry name" value="HTH_ArsR_DNA-bd_dom"/>
</dbReference>
<dbReference type="Gene3D" id="1.10.10.10">
    <property type="entry name" value="Winged helix-like DNA-binding domain superfamily/Winged helix DNA-binding domain"/>
    <property type="match status" value="1"/>
</dbReference>
<evidence type="ECO:0000256" key="1">
    <source>
        <dbReference type="ARBA" id="ARBA00022849"/>
    </source>
</evidence>
<dbReference type="AlphaFoldDB" id="A0A176XGD1"/>
<dbReference type="PRINTS" id="PR00778">
    <property type="entry name" value="HTHARSR"/>
</dbReference>
<keyword evidence="2" id="KW-0805">Transcription regulation</keyword>
<dbReference type="InterPro" id="IPR011991">
    <property type="entry name" value="ArsR-like_HTH"/>
</dbReference>
<evidence type="ECO:0000259" key="5">
    <source>
        <dbReference type="PROSITE" id="PS50987"/>
    </source>
</evidence>
<dbReference type="PROSITE" id="PS50987">
    <property type="entry name" value="HTH_ARSR_2"/>
    <property type="match status" value="1"/>
</dbReference>
<proteinExistence type="predicted"/>
<dbReference type="GO" id="GO:0003677">
    <property type="term" value="F:DNA binding"/>
    <property type="evidence" value="ECO:0007669"/>
    <property type="project" value="UniProtKB-KW"/>
</dbReference>
<dbReference type="InterPro" id="IPR036390">
    <property type="entry name" value="WH_DNA-bd_sf"/>
</dbReference>
<sequence length="105" mass="11614">MKGLSKVGSFPDNPECSQIVDILANARRLEIISILYQGELCVTELARRIGMSQSALSQHLAKMRAAGVVVSRRDKLLVYYRLAMPKIIDLLDEVALFLKSNPSPA</sequence>
<dbReference type="RefSeq" id="WP_063948060.1">
    <property type="nucleotide sequence ID" value="NZ_LXPS01000007.1"/>
</dbReference>
<dbReference type="NCBIfam" id="NF033788">
    <property type="entry name" value="HTH_metalloreg"/>
    <property type="match status" value="1"/>
</dbReference>
<dbReference type="CDD" id="cd00090">
    <property type="entry name" value="HTH_ARSR"/>
    <property type="match status" value="1"/>
</dbReference>
<dbReference type="InterPro" id="IPR051081">
    <property type="entry name" value="HTH_MetalResp_TranReg"/>
</dbReference>
<dbReference type="InterPro" id="IPR036388">
    <property type="entry name" value="WH-like_DNA-bd_sf"/>
</dbReference>
<evidence type="ECO:0000256" key="2">
    <source>
        <dbReference type="ARBA" id="ARBA00023015"/>
    </source>
</evidence>
<feature type="domain" description="HTH arsR-type" evidence="5">
    <location>
        <begin position="8"/>
        <end position="102"/>
    </location>
</feature>
<organism evidence="6 7">
    <name type="scientific">Agrobacterium tumefaciens</name>
    <dbReference type="NCBI Taxonomy" id="358"/>
    <lineage>
        <taxon>Bacteria</taxon>
        <taxon>Pseudomonadati</taxon>
        <taxon>Pseudomonadota</taxon>
        <taxon>Alphaproteobacteria</taxon>
        <taxon>Hyphomicrobiales</taxon>
        <taxon>Rhizobiaceae</taxon>
        <taxon>Rhizobium/Agrobacterium group</taxon>
        <taxon>Agrobacterium</taxon>
        <taxon>Agrobacterium tumefaciens complex</taxon>
    </lineage>
</organism>
<keyword evidence="1" id="KW-0059">Arsenical resistance</keyword>
<dbReference type="PANTHER" id="PTHR33154">
    <property type="entry name" value="TRANSCRIPTIONAL REGULATOR, ARSR FAMILY"/>
    <property type="match status" value="1"/>
</dbReference>
<evidence type="ECO:0000313" key="7">
    <source>
        <dbReference type="Proteomes" id="UP000077098"/>
    </source>
</evidence>
<comment type="caution">
    <text evidence="6">The sequence shown here is derived from an EMBL/GenBank/DDBJ whole genome shotgun (WGS) entry which is preliminary data.</text>
</comment>
<protein>
    <recommendedName>
        <fullName evidence="5">HTH arsR-type domain-containing protein</fullName>
    </recommendedName>
</protein>
<evidence type="ECO:0000313" key="6">
    <source>
        <dbReference type="EMBL" id="OAE48283.1"/>
    </source>
</evidence>
<dbReference type="GO" id="GO:0003700">
    <property type="term" value="F:DNA-binding transcription factor activity"/>
    <property type="evidence" value="ECO:0007669"/>
    <property type="project" value="InterPro"/>
</dbReference>